<keyword evidence="1" id="KW-0472">Membrane</keyword>
<reference evidence="2 3" key="1">
    <citation type="submission" date="2020-04" db="EMBL/GenBank/DDBJ databases">
        <authorList>
            <person name="De Canck E."/>
        </authorList>
    </citation>
    <scope>NUCLEOTIDE SEQUENCE [LARGE SCALE GENOMIC DNA]</scope>
    <source>
        <strain evidence="2 3">LMG 28138</strain>
    </source>
</reference>
<dbReference type="InterPro" id="IPR009476">
    <property type="entry name" value="DUF1097"/>
</dbReference>
<protein>
    <recommendedName>
        <fullName evidence="4">DUF1097 domain-containing protein</fullName>
    </recommendedName>
</protein>
<feature type="transmembrane region" description="Helical" evidence="1">
    <location>
        <begin position="134"/>
        <end position="154"/>
    </location>
</feature>
<keyword evidence="1" id="KW-1133">Transmembrane helix</keyword>
<dbReference type="EMBL" id="CADIKM010000013">
    <property type="protein sequence ID" value="CAB3790948.1"/>
    <property type="molecule type" value="Genomic_DNA"/>
</dbReference>
<evidence type="ECO:0000256" key="1">
    <source>
        <dbReference type="SAM" id="Phobius"/>
    </source>
</evidence>
<accession>A0A6S7BJU4</accession>
<evidence type="ECO:0008006" key="4">
    <source>
        <dbReference type="Google" id="ProtNLM"/>
    </source>
</evidence>
<dbReference type="Proteomes" id="UP000494115">
    <property type="component" value="Unassembled WGS sequence"/>
</dbReference>
<name>A0A6S7BJU4_9BURK</name>
<feature type="transmembrane region" description="Helical" evidence="1">
    <location>
        <begin position="54"/>
        <end position="73"/>
    </location>
</feature>
<proteinExistence type="predicted"/>
<feature type="transmembrane region" description="Helical" evidence="1">
    <location>
        <begin position="79"/>
        <end position="96"/>
    </location>
</feature>
<dbReference type="Pfam" id="PF06496">
    <property type="entry name" value="DUF1097"/>
    <property type="match status" value="1"/>
</dbReference>
<organism evidence="2 3">
    <name type="scientific">Pararobbsia alpina</name>
    <dbReference type="NCBI Taxonomy" id="621374"/>
    <lineage>
        <taxon>Bacteria</taxon>
        <taxon>Pseudomonadati</taxon>
        <taxon>Pseudomonadota</taxon>
        <taxon>Betaproteobacteria</taxon>
        <taxon>Burkholderiales</taxon>
        <taxon>Burkholderiaceae</taxon>
        <taxon>Pararobbsia</taxon>
    </lineage>
</organism>
<evidence type="ECO:0000313" key="2">
    <source>
        <dbReference type="EMBL" id="CAB3790948.1"/>
    </source>
</evidence>
<keyword evidence="1" id="KW-0812">Transmembrane</keyword>
<feature type="transmembrane region" description="Helical" evidence="1">
    <location>
        <begin position="103"/>
        <end position="122"/>
    </location>
</feature>
<dbReference type="RefSeq" id="WP_175105601.1">
    <property type="nucleotide sequence ID" value="NZ_CADIKM010000013.1"/>
</dbReference>
<dbReference type="AlphaFoldDB" id="A0A6S7BJU4"/>
<gene>
    <name evidence="2" type="ORF">LMG28138_03068</name>
</gene>
<sequence length="178" mass="18047">MKKSDALTVSIGVLAVADTYITATVFPVPVWVTFIAWASFFVVGGGPRGFVQSVASNLTGLIIASLSLLAIALSNQTPMVAAICVGVGSAAMVQASKLKLLKVLPAVVWGFASTVGTSVATGKAITTAGIQNPALIAAAALITGALFGIVSEFLGDVLSHKPHTAPNSIDLALQESQK</sequence>
<evidence type="ECO:0000313" key="3">
    <source>
        <dbReference type="Proteomes" id="UP000494115"/>
    </source>
</evidence>
<keyword evidence="3" id="KW-1185">Reference proteome</keyword>